<keyword evidence="5" id="KW-0349">Heme</keyword>
<comment type="caution">
    <text evidence="13">The sequence shown here is derived from an EMBL/GenBank/DDBJ whole genome shotgun (WGS) entry which is preliminary data.</text>
</comment>
<dbReference type="AlphaFoldDB" id="A0A540MR29"/>
<keyword evidence="6 10" id="KW-0479">Metal-binding</keyword>
<dbReference type="InterPro" id="IPR000823">
    <property type="entry name" value="Peroxidase_pln"/>
</dbReference>
<evidence type="ECO:0000256" key="8">
    <source>
        <dbReference type="ARBA" id="ARBA00023004"/>
    </source>
</evidence>
<dbReference type="PANTHER" id="PTHR31388:SF147">
    <property type="entry name" value="PEROXIDASE 58"/>
    <property type="match status" value="1"/>
</dbReference>
<dbReference type="GO" id="GO:0020037">
    <property type="term" value="F:heme binding"/>
    <property type="evidence" value="ECO:0007669"/>
    <property type="project" value="InterPro"/>
</dbReference>
<evidence type="ECO:0000256" key="7">
    <source>
        <dbReference type="ARBA" id="ARBA00023002"/>
    </source>
</evidence>
<dbReference type="EMBL" id="VIEB01000199">
    <property type="protein sequence ID" value="TQE01231.1"/>
    <property type="molecule type" value="Genomic_DNA"/>
</dbReference>
<comment type="cofactor">
    <cofactor evidence="10">
        <name>heme b</name>
        <dbReference type="ChEBI" id="CHEBI:60344"/>
    </cofactor>
    <text evidence="10">Binds 1 heme b (iron(II)-protoporphyrin IX) group per subunit.</text>
</comment>
<keyword evidence="8 10" id="KW-0408">Iron</keyword>
<dbReference type="GO" id="GO:0006979">
    <property type="term" value="P:response to oxidative stress"/>
    <property type="evidence" value="ECO:0007669"/>
    <property type="project" value="InterPro"/>
</dbReference>
<evidence type="ECO:0000313" key="13">
    <source>
        <dbReference type="EMBL" id="TQE01231.1"/>
    </source>
</evidence>
<evidence type="ECO:0000259" key="12">
    <source>
        <dbReference type="PROSITE" id="PS50873"/>
    </source>
</evidence>
<dbReference type="STRING" id="106549.A0A540MR29"/>
<keyword evidence="10" id="KW-0106">Calcium</keyword>
<dbReference type="PRINTS" id="PR00461">
    <property type="entry name" value="PLPEROXIDASE"/>
</dbReference>
<dbReference type="InterPro" id="IPR019793">
    <property type="entry name" value="Peroxidases_heam-ligand_BS"/>
</dbReference>
<dbReference type="InterPro" id="IPR010255">
    <property type="entry name" value="Haem_peroxidase_sf"/>
</dbReference>
<dbReference type="EC" id="1.11.1.7" evidence="3"/>
<protein>
    <recommendedName>
        <fullName evidence="3">peroxidase</fullName>
        <ecNumber evidence="3">1.11.1.7</ecNumber>
    </recommendedName>
</protein>
<evidence type="ECO:0000256" key="1">
    <source>
        <dbReference type="ARBA" id="ARBA00000189"/>
    </source>
</evidence>
<feature type="binding site" evidence="9">
    <location>
        <position position="62"/>
    </location>
    <ligand>
        <name>substrate</name>
    </ligand>
</feature>
<evidence type="ECO:0000256" key="2">
    <source>
        <dbReference type="ARBA" id="ARBA00006873"/>
    </source>
</evidence>
<dbReference type="SUPFAM" id="SSF48113">
    <property type="entry name" value="Heme-dependent peroxidases"/>
    <property type="match status" value="1"/>
</dbReference>
<keyword evidence="4" id="KW-0575">Peroxidase</keyword>
<dbReference type="Gene3D" id="1.10.520.10">
    <property type="match status" value="1"/>
</dbReference>
<sequence length="171" mass="18948">MTSIIHGVVEQAQRNDTRVGAKLIWLHFHDYFVNNGGPSWEVQLGRRDSRTANRTGADHDIPTPQDNLKLITEKFRNKGLDSTDLVALSGAHTFGQAKCRFFDDRLYNFNGTSKPNLTIDVEYMKTLSQTCSQGGKPSTLTKQLLMPLTTTTTKISAGSSKSIRSCSQQVA</sequence>
<proteinExistence type="inferred from homology"/>
<evidence type="ECO:0000256" key="10">
    <source>
        <dbReference type="PIRSR" id="PIRSR600823-3"/>
    </source>
</evidence>
<keyword evidence="11" id="KW-1015">Disulfide bond</keyword>
<evidence type="ECO:0000256" key="4">
    <source>
        <dbReference type="ARBA" id="ARBA00022559"/>
    </source>
</evidence>
<gene>
    <name evidence="13" type="ORF">C1H46_013138</name>
</gene>
<feature type="binding site" description="axial binding residue" evidence="10">
    <location>
        <position position="92"/>
    </location>
    <ligand>
        <name>heme b</name>
        <dbReference type="ChEBI" id="CHEBI:60344"/>
    </ligand>
    <ligandPart>
        <name>Fe</name>
        <dbReference type="ChEBI" id="CHEBI:18248"/>
    </ligandPart>
</feature>
<feature type="binding site" evidence="10">
    <location>
        <position position="93"/>
    </location>
    <ligand>
        <name>Ca(2+)</name>
        <dbReference type="ChEBI" id="CHEBI:29108"/>
        <label>2</label>
    </ligand>
</feature>
<keyword evidence="7" id="KW-0560">Oxidoreductase</keyword>
<dbReference type="GO" id="GO:0046872">
    <property type="term" value="F:metal ion binding"/>
    <property type="evidence" value="ECO:0007669"/>
    <property type="project" value="UniProtKB-KW"/>
</dbReference>
<evidence type="ECO:0000256" key="3">
    <source>
        <dbReference type="ARBA" id="ARBA00012313"/>
    </source>
</evidence>
<dbReference type="PROSITE" id="PS50873">
    <property type="entry name" value="PEROXIDASE_4"/>
    <property type="match status" value="1"/>
</dbReference>
<feature type="domain" description="Plant heme peroxidase family profile" evidence="12">
    <location>
        <begin position="21"/>
        <end position="148"/>
    </location>
</feature>
<evidence type="ECO:0000313" key="14">
    <source>
        <dbReference type="Proteomes" id="UP000315295"/>
    </source>
</evidence>
<dbReference type="Proteomes" id="UP000315295">
    <property type="component" value="Unassembled WGS sequence"/>
</dbReference>
<accession>A0A540MR29</accession>
<dbReference type="GO" id="GO:0140825">
    <property type="term" value="F:lactoperoxidase activity"/>
    <property type="evidence" value="ECO:0007669"/>
    <property type="project" value="UniProtKB-EC"/>
</dbReference>
<dbReference type="PROSITE" id="PS00435">
    <property type="entry name" value="PEROXIDASE_1"/>
    <property type="match status" value="1"/>
</dbReference>
<comment type="similarity">
    <text evidence="2">Belongs to the peroxidase family. Ascorbate peroxidase subfamily.</text>
</comment>
<comment type="cofactor">
    <cofactor evidence="10">
        <name>Ca(2+)</name>
        <dbReference type="ChEBI" id="CHEBI:29108"/>
    </cofactor>
    <text evidence="10">Binds 2 calcium ions per subunit.</text>
</comment>
<dbReference type="Pfam" id="PF00141">
    <property type="entry name" value="peroxidase"/>
    <property type="match status" value="1"/>
</dbReference>
<evidence type="ECO:0000256" key="6">
    <source>
        <dbReference type="ARBA" id="ARBA00022723"/>
    </source>
</evidence>
<evidence type="ECO:0000256" key="11">
    <source>
        <dbReference type="PIRSR" id="PIRSR600823-5"/>
    </source>
</evidence>
<evidence type="ECO:0000256" key="9">
    <source>
        <dbReference type="PIRSR" id="PIRSR600823-2"/>
    </source>
</evidence>
<keyword evidence="14" id="KW-1185">Reference proteome</keyword>
<dbReference type="Gene3D" id="1.10.420.10">
    <property type="entry name" value="Peroxidase, domain 2"/>
    <property type="match status" value="1"/>
</dbReference>
<feature type="disulfide bond" evidence="11">
    <location>
        <begin position="99"/>
        <end position="131"/>
    </location>
</feature>
<dbReference type="PANTHER" id="PTHR31388">
    <property type="entry name" value="PEROXIDASE 72-RELATED"/>
    <property type="match status" value="1"/>
</dbReference>
<dbReference type="InterPro" id="IPR002016">
    <property type="entry name" value="Haem_peroxidase"/>
</dbReference>
<comment type="catalytic activity">
    <reaction evidence="1">
        <text>2 a phenolic donor + H2O2 = 2 a phenolic radical donor + 2 H2O</text>
        <dbReference type="Rhea" id="RHEA:56136"/>
        <dbReference type="ChEBI" id="CHEBI:15377"/>
        <dbReference type="ChEBI" id="CHEBI:16240"/>
        <dbReference type="ChEBI" id="CHEBI:139520"/>
        <dbReference type="ChEBI" id="CHEBI:139521"/>
        <dbReference type="EC" id="1.11.1.7"/>
    </reaction>
</comment>
<reference evidence="13 14" key="1">
    <citation type="journal article" date="2019" name="G3 (Bethesda)">
        <title>Sequencing of a Wild Apple (Malus baccata) Genome Unravels the Differences Between Cultivated and Wild Apple Species Regarding Disease Resistance and Cold Tolerance.</title>
        <authorList>
            <person name="Chen X."/>
        </authorList>
    </citation>
    <scope>NUCLEOTIDE SEQUENCE [LARGE SCALE GENOMIC DNA]</scope>
    <source>
        <strain evidence="14">cv. Shandingzi</strain>
        <tissue evidence="13">Leaves</tissue>
    </source>
</reference>
<evidence type="ECO:0000256" key="5">
    <source>
        <dbReference type="ARBA" id="ARBA00022617"/>
    </source>
</evidence>
<organism evidence="13 14">
    <name type="scientific">Malus baccata</name>
    <name type="common">Siberian crab apple</name>
    <name type="synonym">Pyrus baccata</name>
    <dbReference type="NCBI Taxonomy" id="106549"/>
    <lineage>
        <taxon>Eukaryota</taxon>
        <taxon>Viridiplantae</taxon>
        <taxon>Streptophyta</taxon>
        <taxon>Embryophyta</taxon>
        <taxon>Tracheophyta</taxon>
        <taxon>Spermatophyta</taxon>
        <taxon>Magnoliopsida</taxon>
        <taxon>eudicotyledons</taxon>
        <taxon>Gunneridae</taxon>
        <taxon>Pentapetalae</taxon>
        <taxon>rosids</taxon>
        <taxon>fabids</taxon>
        <taxon>Rosales</taxon>
        <taxon>Rosaceae</taxon>
        <taxon>Amygdaloideae</taxon>
        <taxon>Maleae</taxon>
        <taxon>Malus</taxon>
    </lineage>
</organism>
<name>A0A540MR29_MALBA</name>